<keyword evidence="15" id="KW-1185">Reference proteome</keyword>
<dbReference type="SUPFAM" id="SSF52025">
    <property type="entry name" value="PA domain"/>
    <property type="match status" value="1"/>
</dbReference>
<dbReference type="CDD" id="cd09596">
    <property type="entry name" value="M36"/>
    <property type="match status" value="1"/>
</dbReference>
<dbReference type="CDD" id="cd04818">
    <property type="entry name" value="PA_subtilisin_1"/>
    <property type="match status" value="1"/>
</dbReference>
<evidence type="ECO:0000313" key="14">
    <source>
        <dbReference type="EMBL" id="MBT0607815.1"/>
    </source>
</evidence>
<evidence type="ECO:0000256" key="8">
    <source>
        <dbReference type="ARBA" id="ARBA00022801"/>
    </source>
</evidence>
<protein>
    <submittedName>
        <fullName evidence="14">T9SS-dependent M36 family metallopeptidase</fullName>
    </submittedName>
</protein>
<evidence type="ECO:0000256" key="4">
    <source>
        <dbReference type="ARBA" id="ARBA00022525"/>
    </source>
</evidence>
<dbReference type="Gene3D" id="1.10.390.10">
    <property type="entry name" value="Neutral Protease Domain 2"/>
    <property type="match status" value="1"/>
</dbReference>
<dbReference type="InterPro" id="IPR001842">
    <property type="entry name" value="Peptidase_M36"/>
</dbReference>
<proteinExistence type="inferred from homology"/>
<evidence type="ECO:0000256" key="9">
    <source>
        <dbReference type="ARBA" id="ARBA00022833"/>
    </source>
</evidence>
<keyword evidence="9" id="KW-0862">Zinc</keyword>
<evidence type="ECO:0000256" key="11">
    <source>
        <dbReference type="ARBA" id="ARBA00023145"/>
    </source>
</evidence>
<evidence type="ECO:0000256" key="3">
    <source>
        <dbReference type="ARBA" id="ARBA00006006"/>
    </source>
</evidence>
<evidence type="ECO:0000256" key="5">
    <source>
        <dbReference type="ARBA" id="ARBA00022670"/>
    </source>
</evidence>
<dbReference type="Pfam" id="PF02225">
    <property type="entry name" value="PA"/>
    <property type="match status" value="1"/>
</dbReference>
<evidence type="ECO:0000313" key="15">
    <source>
        <dbReference type="Proteomes" id="UP001297092"/>
    </source>
</evidence>
<keyword evidence="8" id="KW-0378">Hydrolase</keyword>
<organism evidence="14 15">
    <name type="scientific">Aequorivita echinoideorum</name>
    <dbReference type="NCBI Taxonomy" id="1549647"/>
    <lineage>
        <taxon>Bacteria</taxon>
        <taxon>Pseudomonadati</taxon>
        <taxon>Bacteroidota</taxon>
        <taxon>Flavobacteriia</taxon>
        <taxon>Flavobacteriales</taxon>
        <taxon>Flavobacteriaceae</taxon>
        <taxon>Aequorivita</taxon>
    </lineage>
</organism>
<dbReference type="NCBIfam" id="TIGR04183">
    <property type="entry name" value="Por_Secre_tail"/>
    <property type="match status" value="1"/>
</dbReference>
<dbReference type="InterPro" id="IPR026444">
    <property type="entry name" value="Secre_tail"/>
</dbReference>
<feature type="domain" description="Secretion system C-terminal sorting" evidence="13">
    <location>
        <begin position="800"/>
        <end position="872"/>
    </location>
</feature>
<dbReference type="Gene3D" id="2.60.40.3080">
    <property type="match status" value="1"/>
</dbReference>
<dbReference type="InterPro" id="IPR027268">
    <property type="entry name" value="Peptidase_M4/M1_CTD_sf"/>
</dbReference>
<dbReference type="EMBL" id="JAHCTB010000002">
    <property type="protein sequence ID" value="MBT0607815.1"/>
    <property type="molecule type" value="Genomic_DNA"/>
</dbReference>
<evidence type="ECO:0000256" key="1">
    <source>
        <dbReference type="ARBA" id="ARBA00001947"/>
    </source>
</evidence>
<comment type="similarity">
    <text evidence="3">Belongs to the peptidase M36 family.</text>
</comment>
<dbReference type="RefSeq" id="WP_214112661.1">
    <property type="nucleotide sequence ID" value="NZ_JAHCTB010000002.1"/>
</dbReference>
<evidence type="ECO:0000259" key="13">
    <source>
        <dbReference type="Pfam" id="PF18962"/>
    </source>
</evidence>
<dbReference type="InterPro" id="IPR050371">
    <property type="entry name" value="Fungal_virulence_M36"/>
</dbReference>
<dbReference type="InterPro" id="IPR046450">
    <property type="entry name" value="PA_dom_sf"/>
</dbReference>
<keyword evidence="11" id="KW-0865">Zymogen</keyword>
<dbReference type="PANTHER" id="PTHR33478">
    <property type="entry name" value="EXTRACELLULAR METALLOPROTEINASE MEP"/>
    <property type="match status" value="1"/>
</dbReference>
<dbReference type="Pfam" id="PF18962">
    <property type="entry name" value="Por_Secre_tail"/>
    <property type="match status" value="1"/>
</dbReference>
<name>A0ABS5S5W4_9FLAO</name>
<dbReference type="Pfam" id="PF02128">
    <property type="entry name" value="Peptidase_M36"/>
    <property type="match status" value="1"/>
</dbReference>
<evidence type="ECO:0000256" key="2">
    <source>
        <dbReference type="ARBA" id="ARBA00004613"/>
    </source>
</evidence>
<gene>
    <name evidence="14" type="ORF">KIV10_06445</name>
</gene>
<comment type="cofactor">
    <cofactor evidence="1">
        <name>Zn(2+)</name>
        <dbReference type="ChEBI" id="CHEBI:29105"/>
    </cofactor>
</comment>
<comment type="caution">
    <text evidence="14">The sequence shown here is derived from an EMBL/GenBank/DDBJ whole genome shotgun (WGS) entry which is preliminary data.</text>
</comment>
<comment type="subcellular location">
    <subcellularLocation>
        <location evidence="2">Secreted</location>
    </subcellularLocation>
</comment>
<evidence type="ECO:0000256" key="6">
    <source>
        <dbReference type="ARBA" id="ARBA00022723"/>
    </source>
</evidence>
<dbReference type="NCBIfam" id="NF038113">
    <property type="entry name" value="T9SSA_dep_M36"/>
    <property type="match status" value="1"/>
</dbReference>
<feature type="domain" description="PA" evidence="12">
    <location>
        <begin position="452"/>
        <end position="546"/>
    </location>
</feature>
<dbReference type="Gene3D" id="3.10.170.10">
    <property type="match status" value="1"/>
</dbReference>
<keyword evidence="4" id="KW-0964">Secreted</keyword>
<evidence type="ECO:0000256" key="10">
    <source>
        <dbReference type="ARBA" id="ARBA00023049"/>
    </source>
</evidence>
<keyword evidence="5" id="KW-0645">Protease</keyword>
<reference evidence="14 15" key="1">
    <citation type="submission" date="2021-05" db="EMBL/GenBank/DDBJ databases">
        <title>Aequorivita echinoideorum JCM 30378 genome.</title>
        <authorList>
            <person name="Zhang H."/>
            <person name="Li C."/>
        </authorList>
    </citation>
    <scope>NUCLEOTIDE SEQUENCE [LARGE SCALE GENOMIC DNA]</scope>
    <source>
        <strain evidence="14 15">JCM30378</strain>
    </source>
</reference>
<evidence type="ECO:0000259" key="12">
    <source>
        <dbReference type="Pfam" id="PF02225"/>
    </source>
</evidence>
<accession>A0ABS5S5W4</accession>
<keyword evidence="6" id="KW-0479">Metal-binding</keyword>
<dbReference type="InterPro" id="IPR003137">
    <property type="entry name" value="PA_domain"/>
</dbReference>
<evidence type="ECO:0000256" key="7">
    <source>
        <dbReference type="ARBA" id="ARBA00022729"/>
    </source>
</evidence>
<dbReference type="Gene3D" id="3.50.30.30">
    <property type="match status" value="1"/>
</dbReference>
<keyword evidence="7" id="KW-0732">Signal</keyword>
<keyword evidence="10" id="KW-0482">Metalloprotease</keyword>
<dbReference type="SUPFAM" id="SSF55486">
    <property type="entry name" value="Metalloproteases ('zincins'), catalytic domain"/>
    <property type="match status" value="1"/>
</dbReference>
<sequence>MKKFFYLLLFFTVSLVTGQESKIPIKSYLENNRTQLQLQSQDISEISIASQSFSKSLNADNVYVEQRYQDIRIFNSVSPFVLKNGQVISAKVSFIQNIASKANAATPTISAASAITNAANQLGLQAPSGLSLLETGDDNNYIFTNGNISLENIPVELVYQKLEDSNTLKLAWNLSIYLLDGSHYYSVRVDAQTGTILATDDWVVSCNFDDPNKEHSHSTEVSSQNINSQSILFAPAKQSIMVDGSQYRVFPIPVESPNHGVAALVSEPADPIASPFGWHDTNGATGAEFTITRGNNVYAQDDINGNNGFGSAPDGGADLDFDYDFNFSTQPVNMLDAATVNLFYLNNIMHDVWYRYGFDEASGNFQQNNYGNGGNAGDFVIADAQDGSGLNNANFGTPPDGGSGRMQMFLWNANGPPGEPLTINNGPLAGGYTGVPAQFGAPLTNVPITSDLVLVVDDNSGGTSTDIYDGCDVITNAAAINNKIAVLRRGDCEFGVKVLNAENAGAIAVIVVNNVAGAPIAMGPGAAGDQVTIPSIMVSQADGDAIIAQLLAPATVNGTLVEAGPFQIDGDVDNSIIAHEYGHGISNRLTGGPNAAGCLQNDEQMGEGWSDYFGLILTMKEGDAGEDGRGFATYVLGQPLNGLGLRTKRYSTDFTVNNFTYDNIKSPSISIPHGVGSVWATMLWDLTWDLIDEYGFDPDIYNGTGGNNIALQLVVDGLKLQPCNPGFVSGRDAILEADEIANGGANRCIIWRAFARRGLGLSANQGSSFSRSDGAQAFDVPADCVLGVDDQGNLDNNFIIYPNPSNGEVNIKAKYAAGDATISIFDMNGREVFNQQVEMHNVVNINAGGLKSGIYLIKIDGENYSHTSKLIIN</sequence>
<dbReference type="PANTHER" id="PTHR33478:SF1">
    <property type="entry name" value="EXTRACELLULAR METALLOPROTEINASE MEP"/>
    <property type="match status" value="1"/>
</dbReference>
<dbReference type="Proteomes" id="UP001297092">
    <property type="component" value="Unassembled WGS sequence"/>
</dbReference>